<dbReference type="Pfam" id="PF00817">
    <property type="entry name" value="IMS"/>
    <property type="match status" value="1"/>
</dbReference>
<proteinExistence type="inferred from homology"/>
<dbReference type="Gene3D" id="3.30.1490.100">
    <property type="entry name" value="DNA polymerase, Y-family, little finger domain"/>
    <property type="match status" value="1"/>
</dbReference>
<evidence type="ECO:0000256" key="2">
    <source>
        <dbReference type="ARBA" id="ARBA00010945"/>
    </source>
</evidence>
<evidence type="ECO:0000256" key="6">
    <source>
        <dbReference type="ARBA" id="ARBA00022695"/>
    </source>
</evidence>
<keyword evidence="6 15" id="KW-0548">Nucleotidyltransferase</keyword>
<dbReference type="Gene3D" id="3.30.70.270">
    <property type="match status" value="1"/>
</dbReference>
<dbReference type="HAMAP" id="MF_01113">
    <property type="entry name" value="DNApol_IV"/>
    <property type="match status" value="1"/>
</dbReference>
<feature type="domain" description="UmuC" evidence="16">
    <location>
        <begin position="5"/>
        <end position="186"/>
    </location>
</feature>
<dbReference type="GO" id="GO:0005829">
    <property type="term" value="C:cytosol"/>
    <property type="evidence" value="ECO:0007669"/>
    <property type="project" value="TreeGrafter"/>
</dbReference>
<dbReference type="GO" id="GO:0006281">
    <property type="term" value="P:DNA repair"/>
    <property type="evidence" value="ECO:0007669"/>
    <property type="project" value="UniProtKB-UniRule"/>
</dbReference>
<keyword evidence="11 15" id="KW-0239">DNA-directed DNA polymerase</keyword>
<dbReference type="GO" id="GO:0003684">
    <property type="term" value="F:damaged DNA binding"/>
    <property type="evidence" value="ECO:0007669"/>
    <property type="project" value="InterPro"/>
</dbReference>
<dbReference type="PANTHER" id="PTHR11076:SF33">
    <property type="entry name" value="DNA POLYMERASE KAPPA"/>
    <property type="match status" value="1"/>
</dbReference>
<evidence type="ECO:0000256" key="11">
    <source>
        <dbReference type="ARBA" id="ARBA00022932"/>
    </source>
</evidence>
<dbReference type="NCBIfam" id="NF002677">
    <property type="entry name" value="PRK02406.1"/>
    <property type="match status" value="1"/>
</dbReference>
<evidence type="ECO:0000256" key="9">
    <source>
        <dbReference type="ARBA" id="ARBA00022763"/>
    </source>
</evidence>
<evidence type="ECO:0000256" key="5">
    <source>
        <dbReference type="ARBA" id="ARBA00022679"/>
    </source>
</evidence>
<dbReference type="Pfam" id="PF11799">
    <property type="entry name" value="IMS_C"/>
    <property type="match status" value="1"/>
</dbReference>
<evidence type="ECO:0000256" key="14">
    <source>
        <dbReference type="ARBA" id="ARBA00049244"/>
    </source>
</evidence>
<keyword evidence="10 15" id="KW-0460">Magnesium</keyword>
<keyword evidence="5 15" id="KW-0808">Transferase</keyword>
<feature type="site" description="Substrate discrimination" evidence="15">
    <location>
        <position position="14"/>
    </location>
</feature>
<dbReference type="InterPro" id="IPR001126">
    <property type="entry name" value="UmuC"/>
</dbReference>
<comment type="catalytic activity">
    <reaction evidence="14 15">
        <text>DNA(n) + a 2'-deoxyribonucleoside 5'-triphosphate = DNA(n+1) + diphosphate</text>
        <dbReference type="Rhea" id="RHEA:22508"/>
        <dbReference type="Rhea" id="RHEA-COMP:17339"/>
        <dbReference type="Rhea" id="RHEA-COMP:17340"/>
        <dbReference type="ChEBI" id="CHEBI:33019"/>
        <dbReference type="ChEBI" id="CHEBI:61560"/>
        <dbReference type="ChEBI" id="CHEBI:173112"/>
        <dbReference type="EC" id="2.7.7.7"/>
    </reaction>
</comment>
<evidence type="ECO:0000313" key="18">
    <source>
        <dbReference type="Proteomes" id="UP000253769"/>
    </source>
</evidence>
<comment type="similarity">
    <text evidence="2 15">Belongs to the DNA polymerase type-Y family.</text>
</comment>
<dbReference type="InterPro" id="IPR043128">
    <property type="entry name" value="Rev_trsase/Diguanyl_cyclase"/>
</dbReference>
<keyword evidence="4 15" id="KW-0963">Cytoplasm</keyword>
<dbReference type="GO" id="GO:0003887">
    <property type="term" value="F:DNA-directed DNA polymerase activity"/>
    <property type="evidence" value="ECO:0007669"/>
    <property type="project" value="UniProtKB-UniRule"/>
</dbReference>
<evidence type="ECO:0000259" key="16">
    <source>
        <dbReference type="PROSITE" id="PS50173"/>
    </source>
</evidence>
<keyword evidence="7 15" id="KW-0235">DNA replication</keyword>
<dbReference type="GO" id="GO:0009432">
    <property type="term" value="P:SOS response"/>
    <property type="evidence" value="ECO:0007669"/>
    <property type="project" value="TreeGrafter"/>
</dbReference>
<dbReference type="Pfam" id="PF21999">
    <property type="entry name" value="IMS_HHH_1"/>
    <property type="match status" value="1"/>
</dbReference>
<keyword evidence="13 15" id="KW-0234">DNA repair</keyword>
<evidence type="ECO:0000256" key="12">
    <source>
        <dbReference type="ARBA" id="ARBA00023125"/>
    </source>
</evidence>
<feature type="binding site" evidence="15">
    <location>
        <position position="104"/>
    </location>
    <ligand>
        <name>Mg(2+)</name>
        <dbReference type="ChEBI" id="CHEBI:18420"/>
    </ligand>
</feature>
<keyword evidence="12 15" id="KW-0238">DNA-binding</keyword>
<keyword evidence="9 15" id="KW-0227">DNA damage</keyword>
<comment type="subunit">
    <text evidence="15">Monomer.</text>
</comment>
<gene>
    <name evidence="15" type="primary">dinB</name>
    <name evidence="17" type="ORF">DV711_00495</name>
</gene>
<evidence type="ECO:0000256" key="8">
    <source>
        <dbReference type="ARBA" id="ARBA00022723"/>
    </source>
</evidence>
<dbReference type="InterPro" id="IPR050116">
    <property type="entry name" value="DNA_polymerase-Y"/>
</dbReference>
<dbReference type="AlphaFoldDB" id="A0A369WPW7"/>
<comment type="caution">
    <text evidence="17">The sequence shown here is derived from an EMBL/GenBank/DDBJ whole genome shotgun (WGS) entry which is preliminary data.</text>
</comment>
<protein>
    <recommendedName>
        <fullName evidence="15">DNA polymerase IV</fullName>
        <shortName evidence="15">Pol IV</shortName>
        <ecNumber evidence="15">2.7.7.7</ecNumber>
    </recommendedName>
</protein>
<dbReference type="Proteomes" id="UP000253769">
    <property type="component" value="Unassembled WGS sequence"/>
</dbReference>
<dbReference type="FunFam" id="1.10.150.20:FF:000019">
    <property type="entry name" value="DNA polymerase IV"/>
    <property type="match status" value="1"/>
</dbReference>
<evidence type="ECO:0000256" key="15">
    <source>
        <dbReference type="HAMAP-Rule" id="MF_01113"/>
    </source>
</evidence>
<dbReference type="CDD" id="cd03586">
    <property type="entry name" value="PolY_Pol_IV_kappa"/>
    <property type="match status" value="1"/>
</dbReference>
<evidence type="ECO:0000256" key="4">
    <source>
        <dbReference type="ARBA" id="ARBA00022490"/>
    </source>
</evidence>
<evidence type="ECO:0000256" key="3">
    <source>
        <dbReference type="ARBA" id="ARBA00022457"/>
    </source>
</evidence>
<reference evidence="17 18" key="1">
    <citation type="submission" date="2018-07" db="EMBL/GenBank/DDBJ databases">
        <title>Motiliproteus coralliicola sp. nov., a bacterium isolated from Coral.</title>
        <authorList>
            <person name="Wang G."/>
        </authorList>
    </citation>
    <scope>NUCLEOTIDE SEQUENCE [LARGE SCALE GENOMIC DNA]</scope>
    <source>
        <strain evidence="17 18">C34</strain>
    </source>
</reference>
<name>A0A369WPW7_9GAMM</name>
<comment type="function">
    <text evidence="15">Poorly processive, error-prone DNA polymerase involved in untargeted mutagenesis. Copies undamaged DNA at stalled replication forks, which arise in vivo from mismatched or misaligned primer ends. These misaligned primers can be extended by PolIV. Exhibits no 3'-5' exonuclease (proofreading) activity. May be involved in translesional synthesis, in conjunction with the beta clamp from PolIII.</text>
</comment>
<keyword evidence="8 15" id="KW-0479">Metal-binding</keyword>
<dbReference type="Gene3D" id="3.40.1170.60">
    <property type="match status" value="1"/>
</dbReference>
<evidence type="ECO:0000256" key="13">
    <source>
        <dbReference type="ARBA" id="ARBA00023204"/>
    </source>
</evidence>
<dbReference type="SUPFAM" id="SSF56672">
    <property type="entry name" value="DNA/RNA polymerases"/>
    <property type="match status" value="1"/>
</dbReference>
<dbReference type="InterPro" id="IPR053848">
    <property type="entry name" value="IMS_HHH_1"/>
</dbReference>
<dbReference type="EC" id="2.7.7.7" evidence="15"/>
<evidence type="ECO:0000256" key="10">
    <source>
        <dbReference type="ARBA" id="ARBA00022842"/>
    </source>
</evidence>
<keyword evidence="18" id="KW-1185">Reference proteome</keyword>
<evidence type="ECO:0000256" key="7">
    <source>
        <dbReference type="ARBA" id="ARBA00022705"/>
    </source>
</evidence>
<dbReference type="PROSITE" id="PS50173">
    <property type="entry name" value="UMUC"/>
    <property type="match status" value="1"/>
</dbReference>
<dbReference type="GO" id="GO:0006261">
    <property type="term" value="P:DNA-templated DNA replication"/>
    <property type="evidence" value="ECO:0007669"/>
    <property type="project" value="UniProtKB-UniRule"/>
</dbReference>
<evidence type="ECO:0000256" key="1">
    <source>
        <dbReference type="ARBA" id="ARBA00004496"/>
    </source>
</evidence>
<dbReference type="FunFam" id="3.40.1170.60:FF:000001">
    <property type="entry name" value="DNA polymerase IV"/>
    <property type="match status" value="1"/>
</dbReference>
<dbReference type="InterPro" id="IPR043502">
    <property type="entry name" value="DNA/RNA_pol_sf"/>
</dbReference>
<dbReference type="OrthoDB" id="9808813at2"/>
<dbReference type="InterPro" id="IPR017961">
    <property type="entry name" value="DNA_pol_Y-fam_little_finger"/>
</dbReference>
<keyword evidence="3 15" id="KW-0515">Mutator protein</keyword>
<evidence type="ECO:0000313" key="17">
    <source>
        <dbReference type="EMBL" id="RDE24120.1"/>
    </source>
</evidence>
<comment type="subcellular location">
    <subcellularLocation>
        <location evidence="1 15">Cytoplasm</location>
    </subcellularLocation>
</comment>
<dbReference type="GO" id="GO:0042276">
    <property type="term" value="P:error-prone translesion synthesis"/>
    <property type="evidence" value="ECO:0007669"/>
    <property type="project" value="TreeGrafter"/>
</dbReference>
<sequence length="357" mass="40167">MQRKIIHADCDCFFAAVEMRDDPSLRDIPFAIGGDPGRRGVISTCNYPAREFGIHSAMASGLAVKRCPQLRILPGNMDKYREASAQIDKIFRQYTDLVEPLSLDEAFLDVSHSEQCHGSATRMAEQIRRQVAQEVGITISAGVAPNKFLAKVASDWQKPDGLTVIRPEQVDDFVRQLPVKKIPGVGPVTAAKLAEKGVSRCEELQRYSLEELQEWMGRMGERLYQRCRGIDHREVQPVRERKSLSVEHTFATDLPDLDACHEPLVELFKKLQLRLARKGENKPIAGVLLKLKFDDFSSTTVETRIDSCGYDRIHLALYRPLLSQGFERGRRPVRLLGVGVRFTDDLPVAATQLALPF</sequence>
<feature type="binding site" evidence="15">
    <location>
        <position position="9"/>
    </location>
    <ligand>
        <name>Mg(2+)</name>
        <dbReference type="ChEBI" id="CHEBI:18420"/>
    </ligand>
</feature>
<dbReference type="Gene3D" id="1.10.150.20">
    <property type="entry name" value="5' to 3' exonuclease, C-terminal subdomain"/>
    <property type="match status" value="1"/>
</dbReference>
<dbReference type="RefSeq" id="WP_114693702.1">
    <property type="nucleotide sequence ID" value="NZ_QQOH01000001.1"/>
</dbReference>
<accession>A0A369WPW7</accession>
<organism evidence="17 18">
    <name type="scientific">Motiliproteus coralliicola</name>
    <dbReference type="NCBI Taxonomy" id="2283196"/>
    <lineage>
        <taxon>Bacteria</taxon>
        <taxon>Pseudomonadati</taxon>
        <taxon>Pseudomonadota</taxon>
        <taxon>Gammaproteobacteria</taxon>
        <taxon>Oceanospirillales</taxon>
        <taxon>Oceanospirillaceae</taxon>
        <taxon>Motiliproteus</taxon>
    </lineage>
</organism>
<comment type="cofactor">
    <cofactor evidence="15">
        <name>Mg(2+)</name>
        <dbReference type="ChEBI" id="CHEBI:18420"/>
    </cofactor>
    <text evidence="15">Binds 2 magnesium ions per subunit.</text>
</comment>
<dbReference type="PANTHER" id="PTHR11076">
    <property type="entry name" value="DNA REPAIR POLYMERASE UMUC / TRANSFERASE FAMILY MEMBER"/>
    <property type="match status" value="1"/>
</dbReference>
<dbReference type="SUPFAM" id="SSF100879">
    <property type="entry name" value="Lesion bypass DNA polymerase (Y-family), little finger domain"/>
    <property type="match status" value="1"/>
</dbReference>
<dbReference type="EMBL" id="QQOH01000001">
    <property type="protein sequence ID" value="RDE24120.1"/>
    <property type="molecule type" value="Genomic_DNA"/>
</dbReference>
<dbReference type="InterPro" id="IPR022880">
    <property type="entry name" value="DNApol_IV"/>
</dbReference>
<dbReference type="InterPro" id="IPR036775">
    <property type="entry name" value="DNA_pol_Y-fam_lit_finger_sf"/>
</dbReference>
<feature type="active site" evidence="15">
    <location>
        <position position="105"/>
    </location>
</feature>
<dbReference type="GO" id="GO:0000287">
    <property type="term" value="F:magnesium ion binding"/>
    <property type="evidence" value="ECO:0007669"/>
    <property type="project" value="UniProtKB-UniRule"/>
</dbReference>